<dbReference type="Proteomes" id="UP000250321">
    <property type="component" value="Unassembled WGS sequence"/>
</dbReference>
<comment type="caution">
    <text evidence="1">The sequence shown here is derived from an EMBL/GenBank/DDBJ whole genome shotgun (WGS) entry which is preliminary data.</text>
</comment>
<evidence type="ECO:0000313" key="1">
    <source>
        <dbReference type="EMBL" id="PQQ03128.1"/>
    </source>
</evidence>
<proteinExistence type="predicted"/>
<name>A0A314YFG4_PRUYE</name>
<protein>
    <submittedName>
        <fullName evidence="1">Uncharacterized protein</fullName>
    </submittedName>
</protein>
<organism evidence="1 2">
    <name type="scientific">Prunus yedoensis var. nudiflora</name>
    <dbReference type="NCBI Taxonomy" id="2094558"/>
    <lineage>
        <taxon>Eukaryota</taxon>
        <taxon>Viridiplantae</taxon>
        <taxon>Streptophyta</taxon>
        <taxon>Embryophyta</taxon>
        <taxon>Tracheophyta</taxon>
        <taxon>Spermatophyta</taxon>
        <taxon>Magnoliopsida</taxon>
        <taxon>eudicotyledons</taxon>
        <taxon>Gunneridae</taxon>
        <taxon>Pentapetalae</taxon>
        <taxon>rosids</taxon>
        <taxon>fabids</taxon>
        <taxon>Rosales</taxon>
        <taxon>Rosaceae</taxon>
        <taxon>Amygdaloideae</taxon>
        <taxon>Amygdaleae</taxon>
        <taxon>Prunus</taxon>
    </lineage>
</organism>
<keyword evidence="2" id="KW-1185">Reference proteome</keyword>
<evidence type="ECO:0000313" key="2">
    <source>
        <dbReference type="Proteomes" id="UP000250321"/>
    </source>
</evidence>
<accession>A0A314YFG4</accession>
<gene>
    <name evidence="1" type="ORF">Pyn_34434</name>
</gene>
<sequence length="64" mass="6957">MEIPLPKCLKAMVPSRKGGRGVFFKGHGAFSNIWSGASLCKKDWAYPCKCGRAYPSQKVGPDTP</sequence>
<dbReference type="AlphaFoldDB" id="A0A314YFG4"/>
<dbReference type="EMBL" id="PJQY01001379">
    <property type="protein sequence ID" value="PQQ03128.1"/>
    <property type="molecule type" value="Genomic_DNA"/>
</dbReference>
<reference evidence="1 2" key="1">
    <citation type="submission" date="2018-02" db="EMBL/GenBank/DDBJ databases">
        <title>Draft genome of wild Prunus yedoensis var. nudiflora.</title>
        <authorList>
            <person name="Baek S."/>
            <person name="Kim J.-H."/>
            <person name="Choi K."/>
            <person name="Kim G.-B."/>
            <person name="Cho A."/>
            <person name="Jang H."/>
            <person name="Shin C.-H."/>
            <person name="Yu H.-J."/>
            <person name="Mun J.-H."/>
        </authorList>
    </citation>
    <scope>NUCLEOTIDE SEQUENCE [LARGE SCALE GENOMIC DNA]</scope>
    <source>
        <strain evidence="2">cv. Jeju island</strain>
        <tissue evidence="1">Leaf</tissue>
    </source>
</reference>